<organism evidence="1 2">
    <name type="scientific">Salmonella enterica subsp. arizonae</name>
    <dbReference type="NCBI Taxonomy" id="59203"/>
    <lineage>
        <taxon>Bacteria</taxon>
        <taxon>Pseudomonadati</taxon>
        <taxon>Pseudomonadota</taxon>
        <taxon>Gammaproteobacteria</taxon>
        <taxon>Enterobacterales</taxon>
        <taxon>Enterobacteriaceae</taxon>
        <taxon>Salmonella</taxon>
    </lineage>
</organism>
<name>A0A379SJH2_SALER</name>
<evidence type="ECO:0000313" key="1">
    <source>
        <dbReference type="EMBL" id="SUG28380.1"/>
    </source>
</evidence>
<evidence type="ECO:0000313" key="2">
    <source>
        <dbReference type="Proteomes" id="UP000255443"/>
    </source>
</evidence>
<reference evidence="1 2" key="1">
    <citation type="submission" date="2018-06" db="EMBL/GenBank/DDBJ databases">
        <authorList>
            <consortium name="Pathogen Informatics"/>
            <person name="Doyle S."/>
        </authorList>
    </citation>
    <scope>NUCLEOTIDE SEQUENCE [LARGE SCALE GENOMIC DNA]</scope>
    <source>
        <strain evidence="1 2">NCTC7303</strain>
    </source>
</reference>
<dbReference type="EMBL" id="UGXC01000002">
    <property type="protein sequence ID" value="SUG28380.1"/>
    <property type="molecule type" value="Genomic_DNA"/>
</dbReference>
<protein>
    <submittedName>
        <fullName evidence="1">Sugar isomerase</fullName>
    </submittedName>
</protein>
<dbReference type="Proteomes" id="UP000255443">
    <property type="component" value="Unassembled WGS sequence"/>
</dbReference>
<dbReference type="GO" id="GO:0016853">
    <property type="term" value="F:isomerase activity"/>
    <property type="evidence" value="ECO:0007669"/>
    <property type="project" value="UniProtKB-KW"/>
</dbReference>
<keyword evidence="1" id="KW-0413">Isomerase</keyword>
<accession>A0A379SJH2</accession>
<sequence length="67" mass="7529">MSVAHGNARRIISDILGKQNIERVWFVGCGGSLTASGQENTFWTVKRQNWLSVISPVMNLSTPRQKR</sequence>
<gene>
    <name evidence="1" type="ORF">NCTC7303_00504</name>
</gene>
<proteinExistence type="predicted"/>
<dbReference type="Gene3D" id="3.40.50.10490">
    <property type="entry name" value="Glucose-6-phosphate isomerase like protein, domain 1"/>
    <property type="match status" value="1"/>
</dbReference>
<dbReference type="AlphaFoldDB" id="A0A379SJH2"/>